<keyword evidence="3" id="KW-1185">Reference proteome</keyword>
<protein>
    <recommendedName>
        <fullName evidence="1">GH18 domain-containing protein</fullName>
    </recommendedName>
</protein>
<evidence type="ECO:0000259" key="1">
    <source>
        <dbReference type="PROSITE" id="PS51910"/>
    </source>
</evidence>
<accession>A0AAE1SP76</accession>
<comment type="caution">
    <text evidence="2">The sequence shown here is derived from an EMBL/GenBank/DDBJ whole genome shotgun (WGS) entry which is preliminary data.</text>
</comment>
<feature type="domain" description="GH18" evidence="1">
    <location>
        <begin position="1"/>
        <end position="59"/>
    </location>
</feature>
<reference evidence="2" key="1">
    <citation type="submission" date="2023-12" db="EMBL/GenBank/DDBJ databases">
        <title>Genome assembly of Anisodus tanguticus.</title>
        <authorList>
            <person name="Wang Y.-J."/>
        </authorList>
    </citation>
    <scope>NUCLEOTIDE SEQUENCE</scope>
    <source>
        <strain evidence="2">KB-2021</strain>
        <tissue evidence="2">Leaf</tissue>
    </source>
</reference>
<dbReference type="AlphaFoldDB" id="A0AAE1SP76"/>
<sequence>MNYVTIGSFWIGYDDVEAIRTKVSYAKDKGLLGFAALQIPSDDVDWELSKAGDLQLHPHMPSRVFHVLWPNEMSQFLNTKKAKILFQV</sequence>
<dbReference type="InterPro" id="IPR001223">
    <property type="entry name" value="Glyco_hydro18_cat"/>
</dbReference>
<dbReference type="EMBL" id="JAVYJV010000003">
    <property type="protein sequence ID" value="KAK4374863.1"/>
    <property type="molecule type" value="Genomic_DNA"/>
</dbReference>
<name>A0AAE1SP76_9SOLA</name>
<gene>
    <name evidence="2" type="ORF">RND71_005540</name>
</gene>
<evidence type="ECO:0000313" key="3">
    <source>
        <dbReference type="Proteomes" id="UP001291623"/>
    </source>
</evidence>
<dbReference type="Gene3D" id="3.10.50.10">
    <property type="match status" value="1"/>
</dbReference>
<dbReference type="InterPro" id="IPR029070">
    <property type="entry name" value="Chitinase_insertion_sf"/>
</dbReference>
<organism evidence="2 3">
    <name type="scientific">Anisodus tanguticus</name>
    <dbReference type="NCBI Taxonomy" id="243964"/>
    <lineage>
        <taxon>Eukaryota</taxon>
        <taxon>Viridiplantae</taxon>
        <taxon>Streptophyta</taxon>
        <taxon>Embryophyta</taxon>
        <taxon>Tracheophyta</taxon>
        <taxon>Spermatophyta</taxon>
        <taxon>Magnoliopsida</taxon>
        <taxon>eudicotyledons</taxon>
        <taxon>Gunneridae</taxon>
        <taxon>Pentapetalae</taxon>
        <taxon>asterids</taxon>
        <taxon>lamiids</taxon>
        <taxon>Solanales</taxon>
        <taxon>Solanaceae</taxon>
        <taxon>Solanoideae</taxon>
        <taxon>Hyoscyameae</taxon>
        <taxon>Anisodus</taxon>
    </lineage>
</organism>
<dbReference type="GO" id="GO:0005975">
    <property type="term" value="P:carbohydrate metabolic process"/>
    <property type="evidence" value="ECO:0007669"/>
    <property type="project" value="InterPro"/>
</dbReference>
<evidence type="ECO:0000313" key="2">
    <source>
        <dbReference type="EMBL" id="KAK4374863.1"/>
    </source>
</evidence>
<dbReference type="PROSITE" id="PS51910">
    <property type="entry name" value="GH18_2"/>
    <property type="match status" value="1"/>
</dbReference>
<dbReference type="Proteomes" id="UP001291623">
    <property type="component" value="Unassembled WGS sequence"/>
</dbReference>
<proteinExistence type="predicted"/>
<dbReference type="Gene3D" id="3.20.20.80">
    <property type="entry name" value="Glycosidases"/>
    <property type="match status" value="1"/>
</dbReference>